<feature type="region of interest" description="Disordered" evidence="2">
    <location>
        <begin position="31"/>
        <end position="66"/>
    </location>
</feature>
<dbReference type="GO" id="GO:0003677">
    <property type="term" value="F:DNA binding"/>
    <property type="evidence" value="ECO:0007669"/>
    <property type="project" value="UniProtKB-KW"/>
</dbReference>
<gene>
    <name evidence="4" type="ORF">FUA23_06745</name>
</gene>
<dbReference type="SUPFAM" id="SSF47413">
    <property type="entry name" value="lambda repressor-like DNA-binding domains"/>
    <property type="match status" value="1"/>
</dbReference>
<evidence type="ECO:0000259" key="3">
    <source>
        <dbReference type="PROSITE" id="PS50943"/>
    </source>
</evidence>
<dbReference type="OrthoDB" id="881869at2"/>
<sequence>MASAPSARKVRPVMMKGRSGFTGLQDKAIGENSHWPRASGRGRRFRPRSPSGCKGNMPENNIHHPEGGLLARKDKKLSQTQLAKQLSTSIFVISRYERGEMKPSIDVVVKLAEVLEVSIDYLVGKVDTALDADTLSKVRAISDLSDDDRSFVLRAMDGLIRDLKKSAGLRHHINGSAQRIPESGYYLQGIFVK</sequence>
<accession>A0A5C7FV39</accession>
<proteinExistence type="predicted"/>
<dbReference type="Pfam" id="PF01381">
    <property type="entry name" value="HTH_3"/>
    <property type="match status" value="1"/>
</dbReference>
<name>A0A5C7FV39_9BACT</name>
<evidence type="ECO:0000256" key="2">
    <source>
        <dbReference type="SAM" id="MobiDB-lite"/>
    </source>
</evidence>
<dbReference type="InterPro" id="IPR001387">
    <property type="entry name" value="Cro/C1-type_HTH"/>
</dbReference>
<dbReference type="PROSITE" id="PS50943">
    <property type="entry name" value="HTH_CROC1"/>
    <property type="match status" value="1"/>
</dbReference>
<evidence type="ECO:0000313" key="4">
    <source>
        <dbReference type="EMBL" id="TXF90212.1"/>
    </source>
</evidence>
<reference evidence="4 5" key="1">
    <citation type="submission" date="2019-08" db="EMBL/GenBank/DDBJ databases">
        <title>Lewinella sp. strain SSH13 Genome sequencing and assembly.</title>
        <authorList>
            <person name="Kim I."/>
        </authorList>
    </citation>
    <scope>NUCLEOTIDE SEQUENCE [LARGE SCALE GENOMIC DNA]</scope>
    <source>
        <strain evidence="4 5">SSH13</strain>
    </source>
</reference>
<organism evidence="4 5">
    <name type="scientific">Neolewinella aurantiaca</name>
    <dbReference type="NCBI Taxonomy" id="2602767"/>
    <lineage>
        <taxon>Bacteria</taxon>
        <taxon>Pseudomonadati</taxon>
        <taxon>Bacteroidota</taxon>
        <taxon>Saprospiria</taxon>
        <taxon>Saprospirales</taxon>
        <taxon>Lewinellaceae</taxon>
        <taxon>Neolewinella</taxon>
    </lineage>
</organism>
<evidence type="ECO:0000313" key="5">
    <source>
        <dbReference type="Proteomes" id="UP000321907"/>
    </source>
</evidence>
<comment type="caution">
    <text evidence="4">The sequence shown here is derived from an EMBL/GenBank/DDBJ whole genome shotgun (WGS) entry which is preliminary data.</text>
</comment>
<dbReference type="PANTHER" id="PTHR46558:SF11">
    <property type="entry name" value="HTH-TYPE TRANSCRIPTIONAL REGULATOR XRE"/>
    <property type="match status" value="1"/>
</dbReference>
<feature type="domain" description="HTH cro/C1-type" evidence="3">
    <location>
        <begin position="71"/>
        <end position="122"/>
    </location>
</feature>
<protein>
    <submittedName>
        <fullName evidence="4">Helix-turn-helix transcriptional regulator</fullName>
    </submittedName>
</protein>
<dbReference type="InterPro" id="IPR010982">
    <property type="entry name" value="Lambda_DNA-bd_dom_sf"/>
</dbReference>
<dbReference type="PANTHER" id="PTHR46558">
    <property type="entry name" value="TRACRIPTIONAL REGULATORY PROTEIN-RELATED-RELATED"/>
    <property type="match status" value="1"/>
</dbReference>
<dbReference type="Gene3D" id="1.10.260.40">
    <property type="entry name" value="lambda repressor-like DNA-binding domains"/>
    <property type="match status" value="1"/>
</dbReference>
<keyword evidence="5" id="KW-1185">Reference proteome</keyword>
<keyword evidence="1" id="KW-0238">DNA-binding</keyword>
<dbReference type="InterPro" id="IPR049639">
    <property type="entry name" value="RstR"/>
</dbReference>
<dbReference type="NCBIfam" id="NF041951">
    <property type="entry name" value="phage_RstR"/>
    <property type="match status" value="1"/>
</dbReference>
<dbReference type="EMBL" id="VOXD01000008">
    <property type="protein sequence ID" value="TXF90212.1"/>
    <property type="molecule type" value="Genomic_DNA"/>
</dbReference>
<dbReference type="AlphaFoldDB" id="A0A5C7FV39"/>
<dbReference type="SMART" id="SM00530">
    <property type="entry name" value="HTH_XRE"/>
    <property type="match status" value="1"/>
</dbReference>
<dbReference type="CDD" id="cd00093">
    <property type="entry name" value="HTH_XRE"/>
    <property type="match status" value="1"/>
</dbReference>
<dbReference type="Proteomes" id="UP000321907">
    <property type="component" value="Unassembled WGS sequence"/>
</dbReference>
<evidence type="ECO:0000256" key="1">
    <source>
        <dbReference type="ARBA" id="ARBA00023125"/>
    </source>
</evidence>